<dbReference type="GO" id="GO:0043529">
    <property type="term" value="C:GET complex"/>
    <property type="evidence" value="ECO:0007669"/>
    <property type="project" value="TreeGrafter"/>
</dbReference>
<dbReference type="GO" id="GO:0016887">
    <property type="term" value="F:ATP hydrolysis activity"/>
    <property type="evidence" value="ECO:0007669"/>
    <property type="project" value="InterPro"/>
</dbReference>
<dbReference type="FunFam" id="3.40.50.300:FF:001459">
    <property type="entry name" value="ATPase ASNA1 homolog"/>
    <property type="match status" value="2"/>
</dbReference>
<protein>
    <recommendedName>
        <fullName evidence="10">ArsA/GET3 Anion-transporting ATPase-like domain-containing protein</fullName>
    </recommendedName>
</protein>
<dbReference type="CDD" id="cd02035">
    <property type="entry name" value="ArsA"/>
    <property type="match status" value="2"/>
</dbReference>
<evidence type="ECO:0000256" key="5">
    <source>
        <dbReference type="ARBA" id="ARBA00022801"/>
    </source>
</evidence>
<keyword evidence="8" id="KW-0175">Coiled coil</keyword>
<comment type="similarity">
    <text evidence="1">Belongs to the arsA ATPase family.</text>
</comment>
<dbReference type="AlphaFoldDB" id="A0A1X6P4V6"/>
<name>A0A1X6P4V6_PORUM</name>
<feature type="region of interest" description="Disordered" evidence="9">
    <location>
        <begin position="88"/>
        <end position="111"/>
    </location>
</feature>
<sequence>MAELAANLSNVISGNYKWVFVGGKGGVGKTTTSCSLAVALAGARPGKTVCLISTDPAHNLSDAFGQKFSREPTAVNGVPGLDAMEVEPPSAESAVAMSDGSTPGSGAGPEASLAAMSELTSAIPGIDEAVSFGALMQSVQSMQYDTVVFDTAPTGHTLRLLGFPKLLDIALDKLTDLHARLGPMFNAGLAAMGMNPGAEGAEPLDAAARLAELSTVVKQVVAQFRDASATTFVAVCIPEFLSVYETERLSQELSKLGIVCNNIVVNQLIPANPDSAASAQLYTARLAIQRKYLEQMRELYSDDFHITPLPLLASEVRGSDALRSFAKRVTGEVAVDFGLPATDLNPSLMNVMSQTGLVWTFVGGKGGVGKTTLSAALAVALAADAAARSAKVLVVSTDPAHNLSDAFGVKISPDAKPTAVAGFDNLFAMEVDAATVTEEFFANLSASSEESAALRNSPLGALLPDTSDIGSLAKNVPGIDEAVSFSSIMRLVRSMDFERVVFDMAPTGHALRLLGLPDTLEKLLSKLSDLKNQMAPMMSMFASAAGADANGLGGQGVMDQLGERLESLQADVREVAATLSDAEKSTFVAVAIAEFLSVYETERLVQELANMGMDVRNVVVNQLMPPTEAVEDRMAILRARAKMQAGYVEQIEELYPPDDFHVTRVPMLLQEVRGVDALRAFATRLTS</sequence>
<keyword evidence="7" id="KW-0067">ATP-binding</keyword>
<evidence type="ECO:0000259" key="10">
    <source>
        <dbReference type="Pfam" id="PF02374"/>
    </source>
</evidence>
<feature type="coiled-coil region" evidence="8">
    <location>
        <begin position="558"/>
        <end position="585"/>
    </location>
</feature>
<keyword evidence="5" id="KW-0378">Hydrolase</keyword>
<feature type="domain" description="ArsA/GET3 Anion-transporting ATPase-like" evidence="10">
    <location>
        <begin position="359"/>
        <end position="686"/>
    </location>
</feature>
<dbReference type="Gene3D" id="3.40.50.300">
    <property type="entry name" value="P-loop containing nucleotide triphosphate hydrolases"/>
    <property type="match status" value="2"/>
</dbReference>
<dbReference type="Proteomes" id="UP000218209">
    <property type="component" value="Unassembled WGS sequence"/>
</dbReference>
<keyword evidence="4" id="KW-0547">Nucleotide-binding</keyword>
<evidence type="ECO:0000256" key="4">
    <source>
        <dbReference type="ARBA" id="ARBA00022741"/>
    </source>
</evidence>
<dbReference type="InterPro" id="IPR016300">
    <property type="entry name" value="ATPase_ArsA/GET3"/>
</dbReference>
<reference evidence="11 12" key="1">
    <citation type="submission" date="2017-03" db="EMBL/GenBank/DDBJ databases">
        <title>WGS assembly of Porphyra umbilicalis.</title>
        <authorList>
            <person name="Brawley S.H."/>
            <person name="Blouin N.A."/>
            <person name="Ficko-Blean E."/>
            <person name="Wheeler G.L."/>
            <person name="Lohr M."/>
            <person name="Goodson H.V."/>
            <person name="Jenkins J.W."/>
            <person name="Blaby-Haas C.E."/>
            <person name="Helliwell K.E."/>
            <person name="Chan C."/>
            <person name="Marriage T."/>
            <person name="Bhattacharya D."/>
            <person name="Klein A.S."/>
            <person name="Badis Y."/>
            <person name="Brodie J."/>
            <person name="Cao Y."/>
            <person name="Collen J."/>
            <person name="Dittami S.M."/>
            <person name="Gachon C.M."/>
            <person name="Green B.R."/>
            <person name="Karpowicz S."/>
            <person name="Kim J.W."/>
            <person name="Kudahl U."/>
            <person name="Lin S."/>
            <person name="Michel G."/>
            <person name="Mittag M."/>
            <person name="Olson B.J."/>
            <person name="Pangilinan J."/>
            <person name="Peng Y."/>
            <person name="Qiu H."/>
            <person name="Shu S."/>
            <person name="Singer J.T."/>
            <person name="Smith A.G."/>
            <person name="Sprecher B.N."/>
            <person name="Wagner V."/>
            <person name="Wang W."/>
            <person name="Wang Z.-Y."/>
            <person name="Yan J."/>
            <person name="Yarish C."/>
            <person name="Zoeuner-Riek S."/>
            <person name="Zhuang Y."/>
            <person name="Zou Y."/>
            <person name="Lindquist E.A."/>
            <person name="Grimwood J."/>
            <person name="Barry K."/>
            <person name="Rokhsar D.S."/>
            <person name="Schmutz J."/>
            <person name="Stiller J.W."/>
            <person name="Grossman A.R."/>
            <person name="Prochnik S.E."/>
        </authorList>
    </citation>
    <scope>NUCLEOTIDE SEQUENCE [LARGE SCALE GENOMIC DNA]</scope>
    <source>
        <strain evidence="11">4086291</strain>
    </source>
</reference>
<dbReference type="InterPro" id="IPR027417">
    <property type="entry name" value="P-loop_NTPase"/>
</dbReference>
<keyword evidence="3" id="KW-0963">Cytoplasm</keyword>
<feature type="domain" description="ArsA/GET3 Anion-transporting ATPase-like" evidence="10">
    <location>
        <begin position="17"/>
        <end position="329"/>
    </location>
</feature>
<dbReference type="PANTHER" id="PTHR10803">
    <property type="entry name" value="ARSENICAL PUMP-DRIVING ATPASE ARSENITE-TRANSLOCATING ATPASE"/>
    <property type="match status" value="1"/>
</dbReference>
<proteinExistence type="inferred from homology"/>
<gene>
    <name evidence="11" type="ORF">BU14_0218s0039</name>
</gene>
<keyword evidence="2" id="KW-0813">Transport</keyword>
<dbReference type="SUPFAM" id="SSF52540">
    <property type="entry name" value="P-loop containing nucleoside triphosphate hydrolases"/>
    <property type="match status" value="2"/>
</dbReference>
<accession>A0A1X6P4V6</accession>
<evidence type="ECO:0000256" key="3">
    <source>
        <dbReference type="ARBA" id="ARBA00022490"/>
    </source>
</evidence>
<evidence type="ECO:0000313" key="11">
    <source>
        <dbReference type="EMBL" id="OSX75874.1"/>
    </source>
</evidence>
<dbReference type="OrthoDB" id="1770at2759"/>
<evidence type="ECO:0000256" key="2">
    <source>
        <dbReference type="ARBA" id="ARBA00022448"/>
    </source>
</evidence>
<dbReference type="PANTHER" id="PTHR10803:SF3">
    <property type="entry name" value="ATPASE GET3"/>
    <property type="match status" value="1"/>
</dbReference>
<dbReference type="InterPro" id="IPR025723">
    <property type="entry name" value="ArsA/GET3_ATPase-like"/>
</dbReference>
<keyword evidence="6" id="KW-0256">Endoplasmic reticulum</keyword>
<dbReference type="NCBIfam" id="TIGR00345">
    <property type="entry name" value="GET3_arsA_TRC40"/>
    <property type="match status" value="2"/>
</dbReference>
<evidence type="ECO:0000256" key="7">
    <source>
        <dbReference type="ARBA" id="ARBA00022840"/>
    </source>
</evidence>
<evidence type="ECO:0000256" key="1">
    <source>
        <dbReference type="ARBA" id="ARBA00011040"/>
    </source>
</evidence>
<evidence type="ECO:0000256" key="9">
    <source>
        <dbReference type="SAM" id="MobiDB-lite"/>
    </source>
</evidence>
<dbReference type="GO" id="GO:0071816">
    <property type="term" value="P:tail-anchored membrane protein insertion into ER membrane"/>
    <property type="evidence" value="ECO:0007669"/>
    <property type="project" value="TreeGrafter"/>
</dbReference>
<keyword evidence="12" id="KW-1185">Reference proteome</keyword>
<dbReference type="Pfam" id="PF02374">
    <property type="entry name" value="ArsA_ATPase"/>
    <property type="match status" value="2"/>
</dbReference>
<evidence type="ECO:0000256" key="8">
    <source>
        <dbReference type="SAM" id="Coils"/>
    </source>
</evidence>
<organism evidence="11 12">
    <name type="scientific">Porphyra umbilicalis</name>
    <name type="common">Purple laver</name>
    <name type="synonym">Red alga</name>
    <dbReference type="NCBI Taxonomy" id="2786"/>
    <lineage>
        <taxon>Eukaryota</taxon>
        <taxon>Rhodophyta</taxon>
        <taxon>Bangiophyceae</taxon>
        <taxon>Bangiales</taxon>
        <taxon>Bangiaceae</taxon>
        <taxon>Porphyra</taxon>
    </lineage>
</organism>
<dbReference type="GO" id="GO:0005524">
    <property type="term" value="F:ATP binding"/>
    <property type="evidence" value="ECO:0007669"/>
    <property type="project" value="UniProtKB-KW"/>
</dbReference>
<dbReference type="EMBL" id="KV918888">
    <property type="protein sequence ID" value="OSX75874.1"/>
    <property type="molecule type" value="Genomic_DNA"/>
</dbReference>
<evidence type="ECO:0000313" key="12">
    <source>
        <dbReference type="Proteomes" id="UP000218209"/>
    </source>
</evidence>
<evidence type="ECO:0000256" key="6">
    <source>
        <dbReference type="ARBA" id="ARBA00022824"/>
    </source>
</evidence>